<dbReference type="SUPFAM" id="SSF54211">
    <property type="entry name" value="Ribosomal protein S5 domain 2-like"/>
    <property type="match status" value="1"/>
</dbReference>
<dbReference type="Pfam" id="PF08676">
    <property type="entry name" value="MutL_C"/>
    <property type="match status" value="1"/>
</dbReference>
<evidence type="ECO:0000259" key="8">
    <source>
        <dbReference type="SMART" id="SM01340"/>
    </source>
</evidence>
<evidence type="ECO:0000256" key="2">
    <source>
        <dbReference type="ARBA" id="ARBA00021975"/>
    </source>
</evidence>
<reference evidence="9 10" key="1">
    <citation type="submission" date="2018-09" db="EMBL/GenBank/DDBJ databases">
        <authorList>
            <person name="Grouzdev D.S."/>
            <person name="Krutkina M.S."/>
        </authorList>
    </citation>
    <scope>NUCLEOTIDE SEQUENCE [LARGE SCALE GENOMIC DNA]</scope>
    <source>
        <strain evidence="9 10">RmlP001</strain>
    </source>
</reference>
<dbReference type="SMART" id="SM01340">
    <property type="entry name" value="DNA_mis_repair"/>
    <property type="match status" value="1"/>
</dbReference>
<keyword evidence="4 5" id="KW-0234">DNA repair</keyword>
<dbReference type="NCBIfam" id="TIGR00585">
    <property type="entry name" value="mutl"/>
    <property type="match status" value="1"/>
</dbReference>
<dbReference type="HAMAP" id="MF_00149">
    <property type="entry name" value="DNA_mis_repair"/>
    <property type="match status" value="1"/>
</dbReference>
<dbReference type="PANTHER" id="PTHR10073">
    <property type="entry name" value="DNA MISMATCH REPAIR PROTEIN MLH, PMS, MUTL"/>
    <property type="match status" value="1"/>
</dbReference>
<dbReference type="RefSeq" id="WP_129219234.1">
    <property type="nucleotide sequence ID" value="NZ_QYBC01000008.1"/>
</dbReference>
<keyword evidence="3 5" id="KW-0227">DNA damage</keyword>
<dbReference type="NCBIfam" id="NF000953">
    <property type="entry name" value="PRK00095.2-4"/>
    <property type="match status" value="1"/>
</dbReference>
<dbReference type="Gene3D" id="3.30.1540.20">
    <property type="entry name" value="MutL, C-terminal domain, dimerisation subdomain"/>
    <property type="match status" value="1"/>
</dbReference>
<dbReference type="GO" id="GO:0016887">
    <property type="term" value="F:ATP hydrolysis activity"/>
    <property type="evidence" value="ECO:0007669"/>
    <property type="project" value="InterPro"/>
</dbReference>
<dbReference type="GO" id="GO:0006298">
    <property type="term" value="P:mismatch repair"/>
    <property type="evidence" value="ECO:0007669"/>
    <property type="project" value="UniProtKB-UniRule"/>
</dbReference>
<evidence type="ECO:0000256" key="5">
    <source>
        <dbReference type="HAMAP-Rule" id="MF_00149"/>
    </source>
</evidence>
<dbReference type="InterPro" id="IPR014721">
    <property type="entry name" value="Ribsml_uS5_D2-typ_fold_subgr"/>
</dbReference>
<dbReference type="AlphaFoldDB" id="A0A4Q2RDM0"/>
<keyword evidence="9" id="KW-0378">Hydrolase</keyword>
<evidence type="ECO:0000256" key="3">
    <source>
        <dbReference type="ARBA" id="ARBA00022763"/>
    </source>
</evidence>
<comment type="caution">
    <text evidence="9">The sequence shown here is derived from an EMBL/GenBank/DDBJ whole genome shotgun (WGS) entry which is preliminary data.</text>
</comment>
<dbReference type="GO" id="GO:0032300">
    <property type="term" value="C:mismatch repair complex"/>
    <property type="evidence" value="ECO:0007669"/>
    <property type="project" value="InterPro"/>
</dbReference>
<feature type="domain" description="MutL C-terminal dimerisation" evidence="7">
    <location>
        <begin position="433"/>
        <end position="576"/>
    </location>
</feature>
<dbReference type="InterPro" id="IPR014762">
    <property type="entry name" value="DNA_mismatch_repair_CS"/>
</dbReference>
<protein>
    <recommendedName>
        <fullName evidence="2 5">DNA mismatch repair protein MutL</fullName>
    </recommendedName>
</protein>
<dbReference type="SUPFAM" id="SSF55874">
    <property type="entry name" value="ATPase domain of HSP90 chaperone/DNA topoisomerase II/histidine kinase"/>
    <property type="match status" value="1"/>
</dbReference>
<dbReference type="SMART" id="SM00853">
    <property type="entry name" value="MutL_C"/>
    <property type="match status" value="1"/>
</dbReference>
<dbReference type="InterPro" id="IPR014790">
    <property type="entry name" value="MutL_C"/>
</dbReference>
<dbReference type="InterPro" id="IPR042121">
    <property type="entry name" value="MutL_C_regsub"/>
</dbReference>
<name>A0A4Q2RDM0_9HYPH</name>
<dbReference type="PANTHER" id="PTHR10073:SF12">
    <property type="entry name" value="DNA MISMATCH REPAIR PROTEIN MLH1"/>
    <property type="match status" value="1"/>
</dbReference>
<accession>A0A4Q2RDM0</accession>
<comment type="function">
    <text evidence="5">This protein is involved in the repair of mismatches in DNA. It is required for dam-dependent methyl-directed DNA mismatch repair. May act as a 'molecular matchmaker', a protein that promotes the formation of a stable complex between two or more DNA-binding proteins in an ATP-dependent manner without itself being part of a final effector complex.</text>
</comment>
<dbReference type="InterPro" id="IPR042120">
    <property type="entry name" value="MutL_C_dimsub"/>
</dbReference>
<dbReference type="InterPro" id="IPR038973">
    <property type="entry name" value="MutL/Mlh/Pms-like"/>
</dbReference>
<dbReference type="FunFam" id="3.30.565.10:FF:000003">
    <property type="entry name" value="DNA mismatch repair endonuclease MutL"/>
    <property type="match status" value="1"/>
</dbReference>
<keyword evidence="9" id="KW-0255">Endonuclease</keyword>
<keyword evidence="9" id="KW-0540">Nuclease</keyword>
<dbReference type="InterPro" id="IPR037198">
    <property type="entry name" value="MutL_C_sf"/>
</dbReference>
<dbReference type="CDD" id="cd16926">
    <property type="entry name" value="HATPase_MutL-MLH-PMS-like"/>
    <property type="match status" value="1"/>
</dbReference>
<proteinExistence type="inferred from homology"/>
<dbReference type="InterPro" id="IPR013507">
    <property type="entry name" value="DNA_mismatch_S5_2-like"/>
</dbReference>
<evidence type="ECO:0000256" key="6">
    <source>
        <dbReference type="SAM" id="MobiDB-lite"/>
    </source>
</evidence>
<reference evidence="9 10" key="2">
    <citation type="submission" date="2019-02" db="EMBL/GenBank/DDBJ databases">
        <title>'Lichenibacterium ramalinii' gen. nov. sp. nov., 'Lichenibacterium minor' gen. nov. sp. nov.</title>
        <authorList>
            <person name="Pankratov T."/>
        </authorList>
    </citation>
    <scope>NUCLEOTIDE SEQUENCE [LARGE SCALE GENOMIC DNA]</scope>
    <source>
        <strain evidence="9 10">RmlP001</strain>
    </source>
</reference>
<dbReference type="InterPro" id="IPR002099">
    <property type="entry name" value="MutL/Mlh/PMS"/>
</dbReference>
<dbReference type="GO" id="GO:0030983">
    <property type="term" value="F:mismatched DNA binding"/>
    <property type="evidence" value="ECO:0007669"/>
    <property type="project" value="InterPro"/>
</dbReference>
<dbReference type="PROSITE" id="PS00058">
    <property type="entry name" value="DNA_MISMATCH_REPAIR_1"/>
    <property type="match status" value="1"/>
</dbReference>
<dbReference type="Pfam" id="PF01119">
    <property type="entry name" value="DNA_mis_repair"/>
    <property type="match status" value="1"/>
</dbReference>
<dbReference type="GO" id="GO:0005524">
    <property type="term" value="F:ATP binding"/>
    <property type="evidence" value="ECO:0007669"/>
    <property type="project" value="InterPro"/>
</dbReference>
<comment type="similarity">
    <text evidence="1 5">Belongs to the DNA mismatch repair MutL/HexB family.</text>
</comment>
<dbReference type="Gene3D" id="3.30.230.10">
    <property type="match status" value="1"/>
</dbReference>
<dbReference type="Gene3D" id="3.30.565.10">
    <property type="entry name" value="Histidine kinase-like ATPase, C-terminal domain"/>
    <property type="match status" value="1"/>
</dbReference>
<dbReference type="Proteomes" id="UP000289411">
    <property type="component" value="Unassembled WGS sequence"/>
</dbReference>
<keyword evidence="10" id="KW-1185">Reference proteome</keyword>
<gene>
    <name evidence="5 9" type="primary">mutL</name>
    <name evidence="9" type="ORF">D3272_11040</name>
</gene>
<sequence>MPVRRLDPILIDRIAAGEVVERPASAIKELVENAVDAGARRIAVRIESAGRALIRVSDDGCGMDADDLALAIERHATSKLPHGDLLDIATLGFRGEALPSIGSVAWLDITSRSAAADRAHAVSVDAGIASPVRPASRGPGTTVEVRDLFGATPARLKFLKSDRAEASAVADALRRLAMANPAIHLSLEGTPAIGFDYLACGEDDEGRLTRIAQIVGDDFVDNALPLRAERESSDGEGVAATGFVGLPTFHRGTRDGQYLFVNGRPVRDKLLASALYAGYMDHIPQGRFPVVALFLACGSRAVDVNVHPAKAEVRFRDANLVRGLVVSAIRDALSGALHRASTRGGARTLDAIGARSFGHGYRAPPRPAGGWDPRRSAGAPAGYGPRSGDGPSVGGFAEPAQASFASEPSADVRVHEPAATPAVADEDAPLGAARAQFHETYLLAQTHDGIVIVDQHAAHERLVYERMKRARAEGGIGRQMMLIPAVVELPPDVAAVLLDEAEALAGLGLGLEPFGPGAVAVTEVPSVLGDADVLRLVKDLAEVIKADGVALPLERRLDHYLATMACHRSVRAGRRLLPDEMNALLREMERTPGSGQCNHGRPTYVELKLSDIERLFGRR</sequence>
<dbReference type="EMBL" id="QYBC01000008">
    <property type="protein sequence ID" value="RYB04997.1"/>
    <property type="molecule type" value="Genomic_DNA"/>
</dbReference>
<dbReference type="InterPro" id="IPR036890">
    <property type="entry name" value="HATPase_C_sf"/>
</dbReference>
<evidence type="ECO:0000313" key="9">
    <source>
        <dbReference type="EMBL" id="RYB04997.1"/>
    </source>
</evidence>
<organism evidence="9 10">
    <name type="scientific">Lichenibacterium ramalinae</name>
    <dbReference type="NCBI Taxonomy" id="2316527"/>
    <lineage>
        <taxon>Bacteria</taxon>
        <taxon>Pseudomonadati</taxon>
        <taxon>Pseudomonadota</taxon>
        <taxon>Alphaproteobacteria</taxon>
        <taxon>Hyphomicrobiales</taxon>
        <taxon>Lichenihabitantaceae</taxon>
        <taxon>Lichenibacterium</taxon>
    </lineage>
</organism>
<dbReference type="Gene3D" id="3.30.1370.100">
    <property type="entry name" value="MutL, C-terminal domain, regulatory subdomain"/>
    <property type="match status" value="1"/>
</dbReference>
<evidence type="ECO:0000259" key="7">
    <source>
        <dbReference type="SMART" id="SM00853"/>
    </source>
</evidence>
<dbReference type="CDD" id="cd00782">
    <property type="entry name" value="MutL_Trans"/>
    <property type="match status" value="1"/>
</dbReference>
<evidence type="ECO:0000256" key="4">
    <source>
        <dbReference type="ARBA" id="ARBA00023204"/>
    </source>
</evidence>
<dbReference type="SUPFAM" id="SSF118116">
    <property type="entry name" value="DNA mismatch repair protein MutL"/>
    <property type="match status" value="1"/>
</dbReference>
<dbReference type="GO" id="GO:0140664">
    <property type="term" value="F:ATP-dependent DNA damage sensor activity"/>
    <property type="evidence" value="ECO:0007669"/>
    <property type="project" value="InterPro"/>
</dbReference>
<feature type="domain" description="DNA mismatch repair protein S5" evidence="8">
    <location>
        <begin position="211"/>
        <end position="334"/>
    </location>
</feature>
<dbReference type="InterPro" id="IPR020568">
    <property type="entry name" value="Ribosomal_Su5_D2-typ_SF"/>
</dbReference>
<dbReference type="OrthoDB" id="9763467at2"/>
<dbReference type="GO" id="GO:0004519">
    <property type="term" value="F:endonuclease activity"/>
    <property type="evidence" value="ECO:0007669"/>
    <property type="project" value="UniProtKB-KW"/>
</dbReference>
<dbReference type="Pfam" id="PF13589">
    <property type="entry name" value="HATPase_c_3"/>
    <property type="match status" value="1"/>
</dbReference>
<dbReference type="InterPro" id="IPR020667">
    <property type="entry name" value="DNA_mismatch_repair_MutL"/>
</dbReference>
<evidence type="ECO:0000313" key="10">
    <source>
        <dbReference type="Proteomes" id="UP000289411"/>
    </source>
</evidence>
<evidence type="ECO:0000256" key="1">
    <source>
        <dbReference type="ARBA" id="ARBA00006082"/>
    </source>
</evidence>
<feature type="region of interest" description="Disordered" evidence="6">
    <location>
        <begin position="363"/>
        <end position="397"/>
    </location>
</feature>